<evidence type="ECO:0000313" key="1">
    <source>
        <dbReference type="EMBL" id="OAD74847.1"/>
    </source>
</evidence>
<dbReference type="VEuPathDB" id="FungiDB:PHYBLDRAFT_167190"/>
<accession>A0A162PPS5</accession>
<proteinExistence type="predicted"/>
<dbReference type="AlphaFoldDB" id="A0A162PPS5"/>
<dbReference type="Proteomes" id="UP000077315">
    <property type="component" value="Unassembled WGS sequence"/>
</dbReference>
<sequence>MSDDEIAETNALTRRAARADNNECRHVLTYKDNKEAIDLVMLRNCANTLQKTAISDGESANEMDNDGIKHVIHICNRFIALVDTYAVQAMRSSANQRIRRITTSVSNSAVLDSISPNFPQWALRDGL</sequence>
<keyword evidence="2" id="KW-1185">Reference proteome</keyword>
<dbReference type="RefSeq" id="XP_018292887.1">
    <property type="nucleotide sequence ID" value="XM_018435585.1"/>
</dbReference>
<dbReference type="InParanoid" id="A0A162PPS5"/>
<dbReference type="EMBL" id="KV440978">
    <property type="protein sequence ID" value="OAD74847.1"/>
    <property type="molecule type" value="Genomic_DNA"/>
</dbReference>
<organism evidence="1 2">
    <name type="scientific">Phycomyces blakesleeanus (strain ATCC 8743b / DSM 1359 / FGSC 10004 / NBRC 33097 / NRRL 1555)</name>
    <dbReference type="NCBI Taxonomy" id="763407"/>
    <lineage>
        <taxon>Eukaryota</taxon>
        <taxon>Fungi</taxon>
        <taxon>Fungi incertae sedis</taxon>
        <taxon>Mucoromycota</taxon>
        <taxon>Mucoromycotina</taxon>
        <taxon>Mucoromycetes</taxon>
        <taxon>Mucorales</taxon>
        <taxon>Phycomycetaceae</taxon>
        <taxon>Phycomyces</taxon>
    </lineage>
</organism>
<evidence type="ECO:0000313" key="2">
    <source>
        <dbReference type="Proteomes" id="UP000077315"/>
    </source>
</evidence>
<protein>
    <submittedName>
        <fullName evidence="1">Uncharacterized protein</fullName>
    </submittedName>
</protein>
<dbReference type="GeneID" id="28996491"/>
<name>A0A162PPS5_PHYB8</name>
<gene>
    <name evidence="1" type="ORF">PHYBLDRAFT_167190</name>
</gene>
<reference evidence="2" key="1">
    <citation type="submission" date="2015-06" db="EMBL/GenBank/DDBJ databases">
        <title>Expansion of signal transduction pathways in fungi by whole-genome duplication.</title>
        <authorList>
            <consortium name="DOE Joint Genome Institute"/>
            <person name="Corrochano L.M."/>
            <person name="Kuo A."/>
            <person name="Marcet-Houben M."/>
            <person name="Polaino S."/>
            <person name="Salamov A."/>
            <person name="Villalobos J.M."/>
            <person name="Alvarez M.I."/>
            <person name="Avalos J."/>
            <person name="Benito E.P."/>
            <person name="Benoit I."/>
            <person name="Burger G."/>
            <person name="Camino L.P."/>
            <person name="Canovas D."/>
            <person name="Cerda-Olmedo E."/>
            <person name="Cheng J.-F."/>
            <person name="Dominguez A."/>
            <person name="Elias M."/>
            <person name="Eslava A.P."/>
            <person name="Glaser F."/>
            <person name="Grimwood J."/>
            <person name="Gutierrez G."/>
            <person name="Heitman J."/>
            <person name="Henrissat B."/>
            <person name="Iturriaga E.A."/>
            <person name="Lang B.F."/>
            <person name="Lavin J.L."/>
            <person name="Lee S."/>
            <person name="Li W."/>
            <person name="Lindquist E."/>
            <person name="Lopez-Garcia S."/>
            <person name="Luque E.M."/>
            <person name="Marcos A.T."/>
            <person name="Martin J."/>
            <person name="McCluskey K."/>
            <person name="Medina H.R."/>
            <person name="Miralles-Duran A."/>
            <person name="Miyazaki A."/>
            <person name="Munoz-Torres E."/>
            <person name="Oguiza J.A."/>
            <person name="Ohm R."/>
            <person name="Olmedo M."/>
            <person name="Orejas M."/>
            <person name="Ortiz-Castellanos L."/>
            <person name="Pisabarro A.G."/>
            <person name="Rodriguez-Romero J."/>
            <person name="Ruiz-Herrera J."/>
            <person name="Ruiz-Vazquez R."/>
            <person name="Sanz C."/>
            <person name="Schackwitz W."/>
            <person name="Schmutz J."/>
            <person name="Shahriari M."/>
            <person name="Shelest E."/>
            <person name="Silva-Franco F."/>
            <person name="Soanes D."/>
            <person name="Syed K."/>
            <person name="Tagua V.G."/>
            <person name="Talbot N.J."/>
            <person name="Thon M."/>
            <person name="De vries R.P."/>
            <person name="Wiebenga A."/>
            <person name="Yadav J.S."/>
            <person name="Braun E.L."/>
            <person name="Baker S."/>
            <person name="Garre V."/>
            <person name="Horwitz B."/>
            <person name="Torres-Martinez S."/>
            <person name="Idnurm A."/>
            <person name="Herrera-Estrella A."/>
            <person name="Gabaldon T."/>
            <person name="Grigoriev I.V."/>
        </authorList>
    </citation>
    <scope>NUCLEOTIDE SEQUENCE [LARGE SCALE GENOMIC DNA]</scope>
    <source>
        <strain evidence="2">NRRL 1555(-)</strain>
    </source>
</reference>